<organism evidence="2 3">
    <name type="scientific">Bacterioplanes sanyensis</name>
    <dbReference type="NCBI Taxonomy" id="1249553"/>
    <lineage>
        <taxon>Bacteria</taxon>
        <taxon>Pseudomonadati</taxon>
        <taxon>Pseudomonadota</taxon>
        <taxon>Gammaproteobacteria</taxon>
        <taxon>Oceanospirillales</taxon>
        <taxon>Oceanospirillaceae</taxon>
        <taxon>Bacterioplanes</taxon>
    </lineage>
</organism>
<dbReference type="InterPro" id="IPR037401">
    <property type="entry name" value="SnoaL-like"/>
</dbReference>
<dbReference type="InterPro" id="IPR032710">
    <property type="entry name" value="NTF2-like_dom_sf"/>
</dbReference>
<name>A0A222FLB2_9GAMM</name>
<dbReference type="OrthoDB" id="582835at2"/>
<accession>A0A222FLB2</accession>
<dbReference type="Gene3D" id="3.10.450.50">
    <property type="match status" value="1"/>
</dbReference>
<gene>
    <name evidence="2" type="ORF">CHH28_14550</name>
</gene>
<keyword evidence="3" id="KW-1185">Reference proteome</keyword>
<sequence length="127" mass="14258">MVMQEKLTLIQSYIQCYNAFDIDGLLALLSDDIVFENESGGEINARTQGKEDFRNLASQSAALFSERQQTTTNIQMHNDRATVDIDYRATVAADLDNGLKAGQVLELQGQTLFEFNQNKISYIKDIS</sequence>
<dbReference type="AlphaFoldDB" id="A0A222FLB2"/>
<dbReference type="SUPFAM" id="SSF54427">
    <property type="entry name" value="NTF2-like"/>
    <property type="match status" value="1"/>
</dbReference>
<evidence type="ECO:0000313" key="2">
    <source>
        <dbReference type="EMBL" id="ASP39817.1"/>
    </source>
</evidence>
<feature type="domain" description="SnoaL-like" evidence="1">
    <location>
        <begin position="11"/>
        <end position="122"/>
    </location>
</feature>
<evidence type="ECO:0000313" key="3">
    <source>
        <dbReference type="Proteomes" id="UP000202440"/>
    </source>
</evidence>
<dbReference type="Proteomes" id="UP000202440">
    <property type="component" value="Chromosome"/>
</dbReference>
<dbReference type="KEGG" id="bsan:CHH28_14550"/>
<proteinExistence type="predicted"/>
<evidence type="ECO:0000259" key="1">
    <source>
        <dbReference type="Pfam" id="PF12680"/>
    </source>
</evidence>
<reference evidence="2 3" key="1">
    <citation type="submission" date="2017-07" db="EMBL/GenBank/DDBJ databases">
        <title>Annotated genome sequence of Bacterioplanes sanyensis isolated from Red Sea.</title>
        <authorList>
            <person name="Rehman Z.U."/>
        </authorList>
    </citation>
    <scope>NUCLEOTIDE SEQUENCE [LARGE SCALE GENOMIC DNA]</scope>
    <source>
        <strain evidence="2 3">NV9</strain>
    </source>
</reference>
<dbReference type="Pfam" id="PF12680">
    <property type="entry name" value="SnoaL_2"/>
    <property type="match status" value="1"/>
</dbReference>
<dbReference type="EMBL" id="CP022530">
    <property type="protein sequence ID" value="ASP39817.1"/>
    <property type="molecule type" value="Genomic_DNA"/>
</dbReference>
<protein>
    <recommendedName>
        <fullName evidence="1">SnoaL-like domain-containing protein</fullName>
    </recommendedName>
</protein>